<comment type="subcellular location">
    <subcellularLocation>
        <location evidence="1 14">Endoplasmic reticulum membrane</location>
        <topology evidence="1 14">Multi-pass membrane protein</topology>
    </subcellularLocation>
</comment>
<dbReference type="PANTHER" id="PTHR12317:SF0">
    <property type="entry name" value="ACYLTRANSFERASE"/>
    <property type="match status" value="1"/>
</dbReference>
<evidence type="ECO:0000256" key="12">
    <source>
        <dbReference type="ARBA" id="ARBA00023136"/>
    </source>
</evidence>
<name>A0A7S3TR42_9SPIT</name>
<organism evidence="15">
    <name type="scientific">Strombidinopsis acuminata</name>
    <dbReference type="NCBI Taxonomy" id="141414"/>
    <lineage>
        <taxon>Eukaryota</taxon>
        <taxon>Sar</taxon>
        <taxon>Alveolata</taxon>
        <taxon>Ciliophora</taxon>
        <taxon>Intramacronucleata</taxon>
        <taxon>Spirotrichea</taxon>
        <taxon>Choreotrichia</taxon>
        <taxon>Choreotrichida</taxon>
        <taxon>Strombidinopsidae</taxon>
        <taxon>Strombidinopsis</taxon>
    </lineage>
</organism>
<feature type="transmembrane region" description="Helical" evidence="14">
    <location>
        <begin position="21"/>
        <end position="40"/>
    </location>
</feature>
<keyword evidence="9 14" id="KW-0256">Endoplasmic reticulum</keyword>
<dbReference type="EC" id="2.3.1.-" evidence="14"/>
<protein>
    <recommendedName>
        <fullName evidence="14">Acyltransferase</fullName>
        <ecNumber evidence="14">2.3.1.-</ecNumber>
    </recommendedName>
</protein>
<evidence type="ECO:0000256" key="1">
    <source>
        <dbReference type="ARBA" id="ARBA00004477"/>
    </source>
</evidence>
<evidence type="ECO:0000256" key="10">
    <source>
        <dbReference type="ARBA" id="ARBA00022989"/>
    </source>
</evidence>
<keyword evidence="8" id="KW-0319">Glycerol metabolism</keyword>
<evidence type="ECO:0000313" key="15">
    <source>
        <dbReference type="EMBL" id="CAE0590888.1"/>
    </source>
</evidence>
<gene>
    <name evidence="15" type="ORF">SACU0126_LOCUS29018</name>
</gene>
<dbReference type="GO" id="GO:0004144">
    <property type="term" value="F:diacylglycerol O-acyltransferase activity"/>
    <property type="evidence" value="ECO:0007669"/>
    <property type="project" value="TreeGrafter"/>
</dbReference>
<dbReference type="PANTHER" id="PTHR12317">
    <property type="entry name" value="DIACYLGLYCEROL O-ACYLTRANSFERASE"/>
    <property type="match status" value="1"/>
</dbReference>
<evidence type="ECO:0000256" key="9">
    <source>
        <dbReference type="ARBA" id="ARBA00022824"/>
    </source>
</evidence>
<feature type="transmembrane region" description="Helical" evidence="14">
    <location>
        <begin position="60"/>
        <end position="83"/>
    </location>
</feature>
<keyword evidence="6 14" id="KW-0808">Transferase</keyword>
<proteinExistence type="inferred from homology"/>
<comment type="pathway">
    <text evidence="2">Glycerolipid metabolism; triacylglycerol biosynthesis.</text>
</comment>
<evidence type="ECO:0000256" key="6">
    <source>
        <dbReference type="ARBA" id="ARBA00022679"/>
    </source>
</evidence>
<keyword evidence="10 14" id="KW-1133">Transmembrane helix</keyword>
<dbReference type="EMBL" id="HBIQ01090890">
    <property type="protein sequence ID" value="CAE0590888.1"/>
    <property type="molecule type" value="Transcribed_RNA"/>
</dbReference>
<keyword evidence="11" id="KW-0443">Lipid metabolism</keyword>
<evidence type="ECO:0000256" key="7">
    <source>
        <dbReference type="ARBA" id="ARBA00022692"/>
    </source>
</evidence>
<keyword evidence="13" id="KW-0012">Acyltransferase</keyword>
<evidence type="ECO:0000256" key="5">
    <source>
        <dbReference type="ARBA" id="ARBA00022516"/>
    </source>
</evidence>
<evidence type="ECO:0000256" key="11">
    <source>
        <dbReference type="ARBA" id="ARBA00023098"/>
    </source>
</evidence>
<dbReference type="GO" id="GO:0005789">
    <property type="term" value="C:endoplasmic reticulum membrane"/>
    <property type="evidence" value="ECO:0007669"/>
    <property type="project" value="UniProtKB-SubCell"/>
</dbReference>
<sequence>MAPKLLSPTRSYVESTAFERFVGGLAATPFIVIYFVAPLYSLSALTLLVVQPFSPTSYLALLPILISMLTPAAVSRFASPYLLCSWACRQIPKYFSYEEYHEMTDAELMDGHASGKRFILVAHPHGVFSYTGVCGAIATMSSTNGIGRKLATEVPTAAATVIRTFPLLKDLLGVFGVIDAAGPVLKKRLSRNRGSFVLYVGGIAELFETSAKRECCYLLQRKGFIKLAMRTGADVVPAYFFGNTAVLSVLSTGPLATLSRKLGMSVTLTWGLWGLPIPKPVKLIYTRGRPLGLPHIENPTDADVEEWHNKYVAQLKKLFDDYKHTHPLYADKELQFK</sequence>
<dbReference type="GO" id="GO:0006071">
    <property type="term" value="P:glycerol metabolic process"/>
    <property type="evidence" value="ECO:0007669"/>
    <property type="project" value="UniProtKB-KW"/>
</dbReference>
<keyword evidence="5" id="KW-0444">Lipid biosynthesis</keyword>
<accession>A0A7S3TR42</accession>
<dbReference type="AlphaFoldDB" id="A0A7S3TR42"/>
<evidence type="ECO:0000256" key="13">
    <source>
        <dbReference type="ARBA" id="ARBA00023315"/>
    </source>
</evidence>
<dbReference type="InterPro" id="IPR007130">
    <property type="entry name" value="DAGAT"/>
</dbReference>
<evidence type="ECO:0000256" key="3">
    <source>
        <dbReference type="ARBA" id="ARBA00005189"/>
    </source>
</evidence>
<evidence type="ECO:0000256" key="14">
    <source>
        <dbReference type="RuleBase" id="RU367023"/>
    </source>
</evidence>
<dbReference type="GO" id="GO:0019432">
    <property type="term" value="P:triglyceride biosynthetic process"/>
    <property type="evidence" value="ECO:0007669"/>
    <property type="project" value="TreeGrafter"/>
</dbReference>
<keyword evidence="7 14" id="KW-0812">Transmembrane</keyword>
<evidence type="ECO:0000256" key="8">
    <source>
        <dbReference type="ARBA" id="ARBA00022798"/>
    </source>
</evidence>
<evidence type="ECO:0000256" key="4">
    <source>
        <dbReference type="ARBA" id="ARBA00005420"/>
    </source>
</evidence>
<dbReference type="Pfam" id="PF03982">
    <property type="entry name" value="DAGAT"/>
    <property type="match status" value="1"/>
</dbReference>
<comment type="similarity">
    <text evidence="4 14">Belongs to the diacylglycerol acyltransferase family.</text>
</comment>
<comment type="pathway">
    <text evidence="3">Lipid metabolism.</text>
</comment>
<keyword evidence="12 14" id="KW-0472">Membrane</keyword>
<evidence type="ECO:0000256" key="2">
    <source>
        <dbReference type="ARBA" id="ARBA00004771"/>
    </source>
</evidence>
<reference evidence="15" key="1">
    <citation type="submission" date="2021-01" db="EMBL/GenBank/DDBJ databases">
        <authorList>
            <person name="Corre E."/>
            <person name="Pelletier E."/>
            <person name="Niang G."/>
            <person name="Scheremetjew M."/>
            <person name="Finn R."/>
            <person name="Kale V."/>
            <person name="Holt S."/>
            <person name="Cochrane G."/>
            <person name="Meng A."/>
            <person name="Brown T."/>
            <person name="Cohen L."/>
        </authorList>
    </citation>
    <scope>NUCLEOTIDE SEQUENCE</scope>
    <source>
        <strain evidence="15">SPMC142</strain>
    </source>
</reference>